<dbReference type="OrthoDB" id="4205169at2"/>
<dbReference type="AlphaFoldDB" id="A0A6G2B5N1"/>
<evidence type="ECO:0000313" key="2">
    <source>
        <dbReference type="Proteomes" id="UP000473014"/>
    </source>
</evidence>
<keyword evidence="2" id="KW-1185">Reference proteome</keyword>
<evidence type="ECO:0000313" key="1">
    <source>
        <dbReference type="EMBL" id="MTE17560.1"/>
    </source>
</evidence>
<reference evidence="1 2" key="1">
    <citation type="submission" date="2019-11" db="EMBL/GenBank/DDBJ databases">
        <authorList>
            <person name="Yuan L."/>
        </authorList>
    </citation>
    <scope>NUCLEOTIDE SEQUENCE [LARGE SCALE GENOMIC DNA]</scope>
    <source>
        <strain evidence="1 2">TRM43335</strain>
    </source>
</reference>
<proteinExistence type="predicted"/>
<dbReference type="EMBL" id="WIXO01000001">
    <property type="protein sequence ID" value="MTE17560.1"/>
    <property type="molecule type" value="Genomic_DNA"/>
</dbReference>
<name>A0A6G2B5N1_9ACTN</name>
<comment type="caution">
    <text evidence="1">The sequence shown here is derived from an EMBL/GenBank/DDBJ whole genome shotgun (WGS) entry which is preliminary data.</text>
</comment>
<sequence length="135" mass="14981">MAIRPPENWRAGIAEEARELAAGALDPECACMAQLYPESLLRATEDALHAFEKDVHALVAPFDEQVFDTIKRVVQRLNAVNEDEQHGGAGYATDEREQLCEYIDQTLSEHGIDVAALAAKNGMGRAEITDAWRDW</sequence>
<organism evidence="1 2">
    <name type="scientific">Streptomyces taklimakanensis</name>
    <dbReference type="NCBI Taxonomy" id="2569853"/>
    <lineage>
        <taxon>Bacteria</taxon>
        <taxon>Bacillati</taxon>
        <taxon>Actinomycetota</taxon>
        <taxon>Actinomycetes</taxon>
        <taxon>Kitasatosporales</taxon>
        <taxon>Streptomycetaceae</taxon>
        <taxon>Streptomyces</taxon>
    </lineage>
</organism>
<dbReference type="Proteomes" id="UP000473014">
    <property type="component" value="Unassembled WGS sequence"/>
</dbReference>
<gene>
    <name evidence="1" type="ORF">F0L17_00035</name>
</gene>
<protein>
    <submittedName>
        <fullName evidence="1">Uncharacterized protein</fullName>
    </submittedName>
</protein>
<accession>A0A6G2B5N1</accession>